<dbReference type="InterPro" id="IPR036291">
    <property type="entry name" value="NAD(P)-bd_dom_sf"/>
</dbReference>
<accession>A0A0M8ZSY8</accession>
<evidence type="ECO:0000256" key="4">
    <source>
        <dbReference type="SAM" id="Phobius"/>
    </source>
</evidence>
<evidence type="ECO:0000256" key="2">
    <source>
        <dbReference type="RuleBase" id="RU000363"/>
    </source>
</evidence>
<dbReference type="EMBL" id="KQ435908">
    <property type="protein sequence ID" value="KOX68993.1"/>
    <property type="molecule type" value="Genomic_DNA"/>
</dbReference>
<organism evidence="5 6">
    <name type="scientific">Melipona quadrifasciata</name>
    <dbReference type="NCBI Taxonomy" id="166423"/>
    <lineage>
        <taxon>Eukaryota</taxon>
        <taxon>Metazoa</taxon>
        <taxon>Ecdysozoa</taxon>
        <taxon>Arthropoda</taxon>
        <taxon>Hexapoda</taxon>
        <taxon>Insecta</taxon>
        <taxon>Pterygota</taxon>
        <taxon>Neoptera</taxon>
        <taxon>Endopterygota</taxon>
        <taxon>Hymenoptera</taxon>
        <taxon>Apocrita</taxon>
        <taxon>Aculeata</taxon>
        <taxon>Apoidea</taxon>
        <taxon>Anthophila</taxon>
        <taxon>Apidae</taxon>
        <taxon>Melipona</taxon>
    </lineage>
</organism>
<dbReference type="PRINTS" id="PR00080">
    <property type="entry name" value="SDRFAMILY"/>
</dbReference>
<dbReference type="PANTHER" id="PTHR24322:SF748">
    <property type="entry name" value="FI23927P1-RELATED"/>
    <property type="match status" value="1"/>
</dbReference>
<sequence length="372" mass="41425">MSFLEDTINVIGFLILTVGFIIRNTIRSLIPEKYKAKNICGDIALITGGGGVLGRLIALRLAKLGVIVVVWDVNKAGAGTPAEVYDWAAKFYALISRKLSIEETVNLVKSSGGICYGYVCDLCNREDIYRKAAQVKKEVGKVAILINNAGLGSCYKFLNTSDKLIIQTMEVNVLSHFWTTKAFLPSMMEHNYGHIVSIASMAGYIGVPHMINYCTSKFAAVGFEEALHMELVAEGYKINSTVVCPFFIQSTGMFNKVSTRYLPRLTPNNVADRVVSAIRCNEKIVIVPGYFYILLILKLVVPWESAGMFLRGMFLNQIHSSNTSSKEEEEEEKEKEKEKGEEIIPTVFSKDLDTTVIQQQLTRLFSSSERKP</sequence>
<evidence type="ECO:0000313" key="6">
    <source>
        <dbReference type="Proteomes" id="UP000053105"/>
    </source>
</evidence>
<dbReference type="Gene3D" id="3.40.50.720">
    <property type="entry name" value="NAD(P)-binding Rossmann-like Domain"/>
    <property type="match status" value="1"/>
</dbReference>
<dbReference type="CDD" id="cd05339">
    <property type="entry name" value="17beta-HSDXI-like_SDR_c"/>
    <property type="match status" value="1"/>
</dbReference>
<dbReference type="PROSITE" id="PS00061">
    <property type="entry name" value="ADH_SHORT"/>
    <property type="match status" value="1"/>
</dbReference>
<dbReference type="PRINTS" id="PR00081">
    <property type="entry name" value="GDHRDH"/>
</dbReference>
<reference evidence="5 6" key="1">
    <citation type="submission" date="2015-07" db="EMBL/GenBank/DDBJ databases">
        <title>The genome of Melipona quadrifasciata.</title>
        <authorList>
            <person name="Pan H."/>
            <person name="Kapheim K."/>
        </authorList>
    </citation>
    <scope>NUCLEOTIDE SEQUENCE [LARGE SCALE GENOMIC DNA]</scope>
    <source>
        <strain evidence="5">0111107301</strain>
        <tissue evidence="5">Whole body</tissue>
    </source>
</reference>
<evidence type="ECO:0000313" key="5">
    <source>
        <dbReference type="EMBL" id="KOX68993.1"/>
    </source>
</evidence>
<keyword evidence="6" id="KW-1185">Reference proteome</keyword>
<feature type="region of interest" description="Disordered" evidence="3">
    <location>
        <begin position="321"/>
        <end position="346"/>
    </location>
</feature>
<dbReference type="AlphaFoldDB" id="A0A0M8ZSY8"/>
<name>A0A0M8ZSY8_9HYME</name>
<feature type="transmembrane region" description="Helical" evidence="4">
    <location>
        <begin position="289"/>
        <end position="310"/>
    </location>
</feature>
<keyword evidence="1" id="KW-0560">Oxidoreductase</keyword>
<dbReference type="InterPro" id="IPR020904">
    <property type="entry name" value="Sc_DH/Rdtase_CS"/>
</dbReference>
<evidence type="ECO:0000256" key="3">
    <source>
        <dbReference type="SAM" id="MobiDB-lite"/>
    </source>
</evidence>
<keyword evidence="4" id="KW-0812">Transmembrane</keyword>
<dbReference type="InterPro" id="IPR002347">
    <property type="entry name" value="SDR_fam"/>
</dbReference>
<dbReference type="Proteomes" id="UP000053105">
    <property type="component" value="Unassembled WGS sequence"/>
</dbReference>
<keyword evidence="4" id="KW-1133">Transmembrane helix</keyword>
<dbReference type="OrthoDB" id="10253736at2759"/>
<dbReference type="GO" id="GO:0016616">
    <property type="term" value="F:oxidoreductase activity, acting on the CH-OH group of donors, NAD or NADP as acceptor"/>
    <property type="evidence" value="ECO:0007669"/>
    <property type="project" value="TreeGrafter"/>
</dbReference>
<dbReference type="Pfam" id="PF00106">
    <property type="entry name" value="adh_short"/>
    <property type="match status" value="1"/>
</dbReference>
<feature type="transmembrane region" description="Helical" evidence="4">
    <location>
        <begin position="6"/>
        <end position="26"/>
    </location>
</feature>
<dbReference type="PANTHER" id="PTHR24322">
    <property type="entry name" value="PKSB"/>
    <property type="match status" value="1"/>
</dbReference>
<dbReference type="STRING" id="166423.A0A0M8ZSY8"/>
<protein>
    <submittedName>
        <fullName evidence="5">Short-chain dehydrogenase/reductase family 16C member 6</fullName>
    </submittedName>
</protein>
<dbReference type="SUPFAM" id="SSF51735">
    <property type="entry name" value="NAD(P)-binding Rossmann-fold domains"/>
    <property type="match status" value="1"/>
</dbReference>
<proteinExistence type="inferred from homology"/>
<dbReference type="GO" id="GO:0005811">
    <property type="term" value="C:lipid droplet"/>
    <property type="evidence" value="ECO:0007669"/>
    <property type="project" value="TreeGrafter"/>
</dbReference>
<comment type="similarity">
    <text evidence="2">Belongs to the short-chain dehydrogenases/reductases (SDR) family.</text>
</comment>
<evidence type="ECO:0000256" key="1">
    <source>
        <dbReference type="ARBA" id="ARBA00023002"/>
    </source>
</evidence>
<gene>
    <name evidence="5" type="ORF">WN51_06744</name>
</gene>
<keyword evidence="4" id="KW-0472">Membrane</keyword>